<evidence type="ECO:0000313" key="2">
    <source>
        <dbReference type="Proteomes" id="UP000617402"/>
    </source>
</evidence>
<gene>
    <name evidence="1" type="ORF">H1S01_18910</name>
</gene>
<protein>
    <submittedName>
        <fullName evidence="1">Uncharacterized protein</fullName>
    </submittedName>
</protein>
<dbReference type="RefSeq" id="WP_188041952.1">
    <property type="nucleotide sequence ID" value="NZ_JACVHF010000044.1"/>
</dbReference>
<comment type="caution">
    <text evidence="1">The sequence shown here is derived from an EMBL/GenBank/DDBJ whole genome shotgun (WGS) entry which is preliminary data.</text>
</comment>
<dbReference type="Proteomes" id="UP000617402">
    <property type="component" value="Unassembled WGS sequence"/>
</dbReference>
<sequence>MLKDLADPVLNTVAGPQTKNHIALVNIRLAGYLDNATSLECRFKDKKYPANVGVGRFTLGLGGCNDNIKIFGFSSNVIKEEKKYPAINPQGEAAK</sequence>
<accession>A0ABR7T6Y8</accession>
<evidence type="ECO:0000313" key="1">
    <source>
        <dbReference type="EMBL" id="MBC9786529.1"/>
    </source>
</evidence>
<name>A0ABR7T6Y8_HELCL</name>
<reference evidence="1 2" key="1">
    <citation type="submission" date="2020-07" db="EMBL/GenBank/DDBJ databases">
        <title>Draft whole-genome sequence of Heliobacterium chlorum DSM 3682, type strain.</title>
        <authorList>
            <person name="Kyndt J.A."/>
            <person name="Meyer T.E."/>
            <person name="Imhoff J.F."/>
        </authorList>
    </citation>
    <scope>NUCLEOTIDE SEQUENCE [LARGE SCALE GENOMIC DNA]</scope>
    <source>
        <strain evidence="1 2">DSM 3682</strain>
    </source>
</reference>
<keyword evidence="2" id="KW-1185">Reference proteome</keyword>
<organism evidence="1 2">
    <name type="scientific">Heliobacterium chlorum</name>
    <dbReference type="NCBI Taxonomy" id="2698"/>
    <lineage>
        <taxon>Bacteria</taxon>
        <taxon>Bacillati</taxon>
        <taxon>Bacillota</taxon>
        <taxon>Clostridia</taxon>
        <taxon>Eubacteriales</taxon>
        <taxon>Heliobacteriaceae</taxon>
        <taxon>Heliobacterium</taxon>
    </lineage>
</organism>
<dbReference type="EMBL" id="JACVHF010000044">
    <property type="protein sequence ID" value="MBC9786529.1"/>
    <property type="molecule type" value="Genomic_DNA"/>
</dbReference>
<proteinExistence type="predicted"/>